<reference evidence="1" key="2">
    <citation type="journal article" date="2013" name="Mar. Genomics">
        <title>Expression of sulfatases in Rhodopirellula baltica and the diversity of sulfatases in the genus Rhodopirellula.</title>
        <authorList>
            <person name="Wegner C.E."/>
            <person name="Richter-Heitmann T."/>
            <person name="Klindworth A."/>
            <person name="Klockow C."/>
            <person name="Richter M."/>
            <person name="Achstetter T."/>
            <person name="Glockner F.O."/>
            <person name="Harder J."/>
        </authorList>
    </citation>
    <scope>NUCLEOTIDE SEQUENCE [LARGE SCALE GENOMIC DNA]</scope>
    <source>
        <strain evidence="1">6C</strain>
    </source>
</reference>
<proteinExistence type="predicted"/>
<dbReference type="PATRIC" id="fig|1263867.3.peg.4514"/>
<dbReference type="EMBL" id="ANMO01000195">
    <property type="protein sequence ID" value="EMB15068.1"/>
    <property type="molecule type" value="Genomic_DNA"/>
</dbReference>
<keyword evidence="2" id="KW-1185">Reference proteome</keyword>
<dbReference type="Proteomes" id="UP000011529">
    <property type="component" value="Unassembled WGS sequence"/>
</dbReference>
<evidence type="ECO:0000313" key="1">
    <source>
        <dbReference type="EMBL" id="EMB15068.1"/>
    </source>
</evidence>
<accession>M2AZU9</accession>
<organism evidence="1 2">
    <name type="scientific">Rhodopirellula europaea 6C</name>
    <dbReference type="NCBI Taxonomy" id="1263867"/>
    <lineage>
        <taxon>Bacteria</taxon>
        <taxon>Pseudomonadati</taxon>
        <taxon>Planctomycetota</taxon>
        <taxon>Planctomycetia</taxon>
        <taxon>Pirellulales</taxon>
        <taxon>Pirellulaceae</taxon>
        <taxon>Rhodopirellula</taxon>
    </lineage>
</organism>
<sequence>MQETSPVLFHPNLVFIHWGFSCWRTWHHWHCNSTRSAPSVSVRYSLMVHNSSITNRNDVPYMKSTLSRDARTLTRATLTSVPG</sequence>
<protein>
    <submittedName>
        <fullName evidence="1">Uncharacterized protein</fullName>
    </submittedName>
</protein>
<reference evidence="1" key="1">
    <citation type="submission" date="2012-11" db="EMBL/GenBank/DDBJ databases">
        <title>Permanent draft genomes of Rhodopirellula europaea strain SH398 and 6C.</title>
        <authorList>
            <person name="Richter M."/>
            <person name="Richter-Heitmann T."/>
            <person name="Frank C."/>
            <person name="Harder J."/>
            <person name="Glockner F.O."/>
        </authorList>
    </citation>
    <scope>NUCLEOTIDE SEQUENCE</scope>
    <source>
        <strain evidence="1">6C</strain>
    </source>
</reference>
<comment type="caution">
    <text evidence="1">The sequence shown here is derived from an EMBL/GenBank/DDBJ whole genome shotgun (WGS) entry which is preliminary data.</text>
</comment>
<gene>
    <name evidence="1" type="ORF">RE6C_04214</name>
</gene>
<evidence type="ECO:0000313" key="2">
    <source>
        <dbReference type="Proteomes" id="UP000011529"/>
    </source>
</evidence>
<dbReference type="AlphaFoldDB" id="M2AZU9"/>
<name>M2AZU9_9BACT</name>